<name>A0A5D3AN48_9TREE</name>
<dbReference type="EMBL" id="NIDF01000148">
    <property type="protein sequence ID" value="TYJ52222.1"/>
    <property type="molecule type" value="Genomic_DNA"/>
</dbReference>
<accession>A0A5D3AN48</accession>
<protein>
    <submittedName>
        <fullName evidence="2">Uncharacterized protein</fullName>
    </submittedName>
</protein>
<keyword evidence="3" id="KW-1185">Reference proteome</keyword>
<feature type="region of interest" description="Disordered" evidence="1">
    <location>
        <begin position="118"/>
        <end position="172"/>
    </location>
</feature>
<dbReference type="AlphaFoldDB" id="A0A5D3AN48"/>
<evidence type="ECO:0000256" key="1">
    <source>
        <dbReference type="SAM" id="MobiDB-lite"/>
    </source>
</evidence>
<comment type="caution">
    <text evidence="2">The sequence shown here is derived from an EMBL/GenBank/DDBJ whole genome shotgun (WGS) entry which is preliminary data.</text>
</comment>
<feature type="compositionally biased region" description="Low complexity" evidence="1">
    <location>
        <begin position="135"/>
        <end position="163"/>
    </location>
</feature>
<reference evidence="2 3" key="1">
    <citation type="submission" date="2017-05" db="EMBL/GenBank/DDBJ databases">
        <title>The Genome Sequence of Tsuchiyaea wingfieldii DSM 27421.</title>
        <authorList>
            <person name="Cuomo C."/>
            <person name="Passer A."/>
            <person name="Billmyre B."/>
            <person name="Heitman J."/>
        </authorList>
    </citation>
    <scope>NUCLEOTIDE SEQUENCE [LARGE SCALE GENOMIC DNA]</scope>
    <source>
        <strain evidence="2 3">DSM 27421</strain>
    </source>
</reference>
<feature type="compositionally biased region" description="Polar residues" evidence="1">
    <location>
        <begin position="22"/>
        <end position="31"/>
    </location>
</feature>
<evidence type="ECO:0000313" key="3">
    <source>
        <dbReference type="Proteomes" id="UP000322245"/>
    </source>
</evidence>
<organism evidence="2 3">
    <name type="scientific">Cryptococcus floricola</name>
    <dbReference type="NCBI Taxonomy" id="2591691"/>
    <lineage>
        <taxon>Eukaryota</taxon>
        <taxon>Fungi</taxon>
        <taxon>Dikarya</taxon>
        <taxon>Basidiomycota</taxon>
        <taxon>Agaricomycotina</taxon>
        <taxon>Tremellomycetes</taxon>
        <taxon>Tremellales</taxon>
        <taxon>Cryptococcaceae</taxon>
        <taxon>Cryptococcus</taxon>
    </lineage>
</organism>
<feature type="region of interest" description="Disordered" evidence="1">
    <location>
        <begin position="1"/>
        <end position="54"/>
    </location>
</feature>
<evidence type="ECO:0000313" key="2">
    <source>
        <dbReference type="EMBL" id="TYJ52222.1"/>
    </source>
</evidence>
<dbReference type="Proteomes" id="UP000322245">
    <property type="component" value="Unassembled WGS sequence"/>
</dbReference>
<proteinExistence type="predicted"/>
<sequence>MSNHLTATDPFAGAYNLDDFSDTSNEQTGTPATPLRRSPRGHQRSSDVAVERLGTSSAQQADVFDYTRNHKTYQSLSEERQEQAKMFCQFDLRRQLLELHLLMLHAFAQRDEADQRAEEARRLKKTVAQRRRKSQALSSGEEAAEGPAAKGARSSQGGRSGQAARREGKQGE</sequence>
<feature type="compositionally biased region" description="Basic residues" evidence="1">
    <location>
        <begin position="122"/>
        <end position="134"/>
    </location>
</feature>
<gene>
    <name evidence="2" type="ORF">B9479_007181</name>
</gene>